<comment type="caution">
    <text evidence="2">The sequence shown here is derived from an EMBL/GenBank/DDBJ whole genome shotgun (WGS) entry which is preliminary data.</text>
</comment>
<name>A0AAW1NFI4_9CHLO</name>
<proteinExistence type="predicted"/>
<dbReference type="Gene3D" id="1.20.1280.50">
    <property type="match status" value="1"/>
</dbReference>
<evidence type="ECO:0000313" key="2">
    <source>
        <dbReference type="EMBL" id="KAK9785871.1"/>
    </source>
</evidence>
<evidence type="ECO:0000313" key="3">
    <source>
        <dbReference type="Proteomes" id="UP001465755"/>
    </source>
</evidence>
<dbReference type="InterPro" id="IPR001810">
    <property type="entry name" value="F-box_dom"/>
</dbReference>
<dbReference type="SUPFAM" id="SSF81383">
    <property type="entry name" value="F-box domain"/>
    <property type="match status" value="1"/>
</dbReference>
<evidence type="ECO:0000259" key="1">
    <source>
        <dbReference type="PROSITE" id="PS50181"/>
    </source>
</evidence>
<dbReference type="InterPro" id="IPR036047">
    <property type="entry name" value="F-box-like_dom_sf"/>
</dbReference>
<keyword evidence="3" id="KW-1185">Reference proteome</keyword>
<dbReference type="Pfam" id="PF12937">
    <property type="entry name" value="F-box-like"/>
    <property type="match status" value="1"/>
</dbReference>
<organism evidence="2 3">
    <name type="scientific">Symbiochloris irregularis</name>
    <dbReference type="NCBI Taxonomy" id="706552"/>
    <lineage>
        <taxon>Eukaryota</taxon>
        <taxon>Viridiplantae</taxon>
        <taxon>Chlorophyta</taxon>
        <taxon>core chlorophytes</taxon>
        <taxon>Trebouxiophyceae</taxon>
        <taxon>Trebouxiales</taxon>
        <taxon>Trebouxiaceae</taxon>
        <taxon>Symbiochloris</taxon>
    </lineage>
</organism>
<dbReference type="SMART" id="SM00256">
    <property type="entry name" value="FBOX"/>
    <property type="match status" value="1"/>
</dbReference>
<sequence>MRLIDHDHKLQLRRPEQHKVSRFTIISPSSPLLKRPVATESRSADTFTNLQRQFRGVMDSNRQAVNLPDSLWFRILELLDFRSRVVCERVCRQLNGLLRKPGIWNDIQLTLEQLVGADNREWTKDLRTPAARWTLARMTREIHPPSEDRPSNRTWLHLRGHASCLAEGLSVPWFFALLDAVQMDYSVKLELTGYPRES</sequence>
<reference evidence="2 3" key="1">
    <citation type="journal article" date="2024" name="Nat. Commun.">
        <title>Phylogenomics reveals the evolutionary origins of lichenization in chlorophyte algae.</title>
        <authorList>
            <person name="Puginier C."/>
            <person name="Libourel C."/>
            <person name="Otte J."/>
            <person name="Skaloud P."/>
            <person name="Haon M."/>
            <person name="Grisel S."/>
            <person name="Petersen M."/>
            <person name="Berrin J.G."/>
            <person name="Delaux P.M."/>
            <person name="Dal Grande F."/>
            <person name="Keller J."/>
        </authorList>
    </citation>
    <scope>NUCLEOTIDE SEQUENCE [LARGE SCALE GENOMIC DNA]</scope>
    <source>
        <strain evidence="2 3">SAG 2036</strain>
    </source>
</reference>
<protein>
    <recommendedName>
        <fullName evidence="1">F-box domain-containing protein</fullName>
    </recommendedName>
</protein>
<feature type="domain" description="F-box" evidence="1">
    <location>
        <begin position="61"/>
        <end position="107"/>
    </location>
</feature>
<gene>
    <name evidence="2" type="ORF">WJX73_004958</name>
</gene>
<dbReference type="PROSITE" id="PS50181">
    <property type="entry name" value="FBOX"/>
    <property type="match status" value="1"/>
</dbReference>
<dbReference type="Proteomes" id="UP001465755">
    <property type="component" value="Unassembled WGS sequence"/>
</dbReference>
<dbReference type="AlphaFoldDB" id="A0AAW1NFI4"/>
<accession>A0AAW1NFI4</accession>
<dbReference type="EMBL" id="JALJOQ010000288">
    <property type="protein sequence ID" value="KAK9785871.1"/>
    <property type="molecule type" value="Genomic_DNA"/>
</dbReference>